<comment type="caution">
    <text evidence="1">The sequence shown here is derived from an EMBL/GenBank/DDBJ whole genome shotgun (WGS) entry which is preliminary data.</text>
</comment>
<dbReference type="Proteomes" id="UP000215914">
    <property type="component" value="Unassembled WGS sequence"/>
</dbReference>
<organism evidence="1 2">
    <name type="scientific">Helianthus annuus</name>
    <name type="common">Common sunflower</name>
    <dbReference type="NCBI Taxonomy" id="4232"/>
    <lineage>
        <taxon>Eukaryota</taxon>
        <taxon>Viridiplantae</taxon>
        <taxon>Streptophyta</taxon>
        <taxon>Embryophyta</taxon>
        <taxon>Tracheophyta</taxon>
        <taxon>Spermatophyta</taxon>
        <taxon>Magnoliopsida</taxon>
        <taxon>eudicotyledons</taxon>
        <taxon>Gunneridae</taxon>
        <taxon>Pentapetalae</taxon>
        <taxon>asterids</taxon>
        <taxon>campanulids</taxon>
        <taxon>Asterales</taxon>
        <taxon>Asteraceae</taxon>
        <taxon>Asteroideae</taxon>
        <taxon>Heliantheae alliance</taxon>
        <taxon>Heliantheae</taxon>
        <taxon>Helianthus</taxon>
    </lineage>
</organism>
<evidence type="ECO:0000313" key="2">
    <source>
        <dbReference type="Proteomes" id="UP000215914"/>
    </source>
</evidence>
<dbReference type="Gramene" id="mRNA:HanXRQr2_Chr05g0228121">
    <property type="protein sequence ID" value="mRNA:HanXRQr2_Chr05g0228121"/>
    <property type="gene ID" value="HanXRQr2_Chr05g0228121"/>
</dbReference>
<evidence type="ECO:0000313" key="1">
    <source>
        <dbReference type="EMBL" id="KAF5806998.1"/>
    </source>
</evidence>
<keyword evidence="2" id="KW-1185">Reference proteome</keyword>
<protein>
    <submittedName>
        <fullName evidence="1">Uncharacterized protein</fullName>
    </submittedName>
</protein>
<dbReference type="AlphaFoldDB" id="A0A9K3J1E0"/>
<gene>
    <name evidence="1" type="ORF">HanXRQr2_Chr05g0228121</name>
</gene>
<accession>A0A9K3J1E0</accession>
<dbReference type="EMBL" id="MNCJ02000320">
    <property type="protein sequence ID" value="KAF5806998.1"/>
    <property type="molecule type" value="Genomic_DNA"/>
</dbReference>
<reference evidence="1" key="1">
    <citation type="journal article" date="2017" name="Nature">
        <title>The sunflower genome provides insights into oil metabolism, flowering and Asterid evolution.</title>
        <authorList>
            <person name="Badouin H."/>
            <person name="Gouzy J."/>
            <person name="Grassa C.J."/>
            <person name="Murat F."/>
            <person name="Staton S.E."/>
            <person name="Cottret L."/>
            <person name="Lelandais-Briere C."/>
            <person name="Owens G.L."/>
            <person name="Carrere S."/>
            <person name="Mayjonade B."/>
            <person name="Legrand L."/>
            <person name="Gill N."/>
            <person name="Kane N.C."/>
            <person name="Bowers J.E."/>
            <person name="Hubner S."/>
            <person name="Bellec A."/>
            <person name="Berard A."/>
            <person name="Berges H."/>
            <person name="Blanchet N."/>
            <person name="Boniface M.C."/>
            <person name="Brunel D."/>
            <person name="Catrice O."/>
            <person name="Chaidir N."/>
            <person name="Claudel C."/>
            <person name="Donnadieu C."/>
            <person name="Faraut T."/>
            <person name="Fievet G."/>
            <person name="Helmstetter N."/>
            <person name="King M."/>
            <person name="Knapp S.J."/>
            <person name="Lai Z."/>
            <person name="Le Paslier M.C."/>
            <person name="Lippi Y."/>
            <person name="Lorenzon L."/>
            <person name="Mandel J.R."/>
            <person name="Marage G."/>
            <person name="Marchand G."/>
            <person name="Marquand E."/>
            <person name="Bret-Mestries E."/>
            <person name="Morien E."/>
            <person name="Nambeesan S."/>
            <person name="Nguyen T."/>
            <person name="Pegot-Espagnet P."/>
            <person name="Pouilly N."/>
            <person name="Raftis F."/>
            <person name="Sallet E."/>
            <person name="Schiex T."/>
            <person name="Thomas J."/>
            <person name="Vandecasteele C."/>
            <person name="Vares D."/>
            <person name="Vear F."/>
            <person name="Vautrin S."/>
            <person name="Crespi M."/>
            <person name="Mangin B."/>
            <person name="Burke J.M."/>
            <person name="Salse J."/>
            <person name="Munos S."/>
            <person name="Vincourt P."/>
            <person name="Rieseberg L.H."/>
            <person name="Langlade N.B."/>
        </authorList>
    </citation>
    <scope>NUCLEOTIDE SEQUENCE</scope>
    <source>
        <tissue evidence="1">Leaves</tissue>
    </source>
</reference>
<reference evidence="1" key="2">
    <citation type="submission" date="2020-06" db="EMBL/GenBank/DDBJ databases">
        <title>Helianthus annuus Genome sequencing and assembly Release 2.</title>
        <authorList>
            <person name="Gouzy J."/>
            <person name="Langlade N."/>
            <person name="Munos S."/>
        </authorList>
    </citation>
    <scope>NUCLEOTIDE SEQUENCE</scope>
    <source>
        <tissue evidence="1">Leaves</tissue>
    </source>
</reference>
<name>A0A9K3J1E0_HELAN</name>
<sequence>MSLGGMTSASSLFSNSFSVTTSCKCALGFIMNCMENFNTILYTAKW</sequence>
<proteinExistence type="predicted"/>